<keyword evidence="3 5" id="KW-0808">Transferase</keyword>
<dbReference type="GO" id="GO:0004582">
    <property type="term" value="F:dolichyl-phosphate beta-D-mannosyltransferase activity"/>
    <property type="evidence" value="ECO:0007669"/>
    <property type="project" value="InterPro"/>
</dbReference>
<evidence type="ECO:0000256" key="1">
    <source>
        <dbReference type="ARBA" id="ARBA00006739"/>
    </source>
</evidence>
<dbReference type="FunFam" id="3.90.550.10:FF:000122">
    <property type="entry name" value="Dolichol-phosphate mannosyltransferase subunit 1"/>
    <property type="match status" value="1"/>
</dbReference>
<dbReference type="Gene3D" id="3.90.550.10">
    <property type="entry name" value="Spore Coat Polysaccharide Biosynthesis Protein SpsA, Chain A"/>
    <property type="match status" value="1"/>
</dbReference>
<dbReference type="InterPro" id="IPR001173">
    <property type="entry name" value="Glyco_trans_2-like"/>
</dbReference>
<dbReference type="EMBL" id="AP011686">
    <property type="protein sequence ID" value="BAL54375.1"/>
    <property type="molecule type" value="Genomic_DNA"/>
</dbReference>
<accession>H5SDY9</accession>
<evidence type="ECO:0000256" key="2">
    <source>
        <dbReference type="ARBA" id="ARBA00022676"/>
    </source>
</evidence>
<protein>
    <submittedName>
        <fullName evidence="5">Dolichyl-phosphate beta-D-mannosyltransferase</fullName>
    </submittedName>
</protein>
<organism evidence="5">
    <name type="scientific">uncultured Chloroflexota bacterium</name>
    <dbReference type="NCBI Taxonomy" id="166587"/>
    <lineage>
        <taxon>Bacteria</taxon>
        <taxon>Bacillati</taxon>
        <taxon>Chloroflexota</taxon>
        <taxon>environmental samples</taxon>
    </lineage>
</organism>
<dbReference type="PANTHER" id="PTHR43398">
    <property type="entry name" value="DOLICHOL-PHOSPHATE MANNOSYLTRANSFERASE SUBUNIT 1"/>
    <property type="match status" value="1"/>
</dbReference>
<reference evidence="5" key="2">
    <citation type="journal article" date="2012" name="PLoS ONE">
        <title>A Deeply Branching Thermophilic Bacterium with an Ancient Acetyl-CoA Pathway Dominates a Subsurface Ecosystem.</title>
        <authorList>
            <person name="Takami H."/>
            <person name="Noguchi H."/>
            <person name="Takaki Y."/>
            <person name="Uchiyama I."/>
            <person name="Toyoda A."/>
            <person name="Nishi S."/>
            <person name="Chee G.-J."/>
            <person name="Arai W."/>
            <person name="Nunoura T."/>
            <person name="Itoh T."/>
            <person name="Hattori M."/>
            <person name="Takai K."/>
        </authorList>
    </citation>
    <scope>NUCLEOTIDE SEQUENCE</scope>
</reference>
<dbReference type="Pfam" id="PF00535">
    <property type="entry name" value="Glycos_transf_2"/>
    <property type="match status" value="1"/>
</dbReference>
<dbReference type="AlphaFoldDB" id="H5SDY9"/>
<evidence type="ECO:0000259" key="4">
    <source>
        <dbReference type="Pfam" id="PF00535"/>
    </source>
</evidence>
<comment type="similarity">
    <text evidence="1">Belongs to the glycosyltransferase 2 family.</text>
</comment>
<proteinExistence type="inferred from homology"/>
<keyword evidence="2 5" id="KW-0328">Glycosyltransferase</keyword>
<dbReference type="SUPFAM" id="SSF53448">
    <property type="entry name" value="Nucleotide-diphospho-sugar transferases"/>
    <property type="match status" value="1"/>
</dbReference>
<dbReference type="PANTHER" id="PTHR43398:SF1">
    <property type="entry name" value="DOLICHOL-PHOSPHATE MANNOSYLTRANSFERASE SUBUNIT 1"/>
    <property type="match status" value="1"/>
</dbReference>
<gene>
    <name evidence="5" type="ORF">HGMM_F14G08C25</name>
</gene>
<dbReference type="InterPro" id="IPR029044">
    <property type="entry name" value="Nucleotide-diphossugar_trans"/>
</dbReference>
<dbReference type="CDD" id="cd06442">
    <property type="entry name" value="DPM1_like"/>
    <property type="match status" value="1"/>
</dbReference>
<sequence>MQVAAVIPTYNEAENLPRLLSALFSLPLDLSVLVIDDNSPDGTGELAEQLRAVYPALHVLRRPSKQGLRLAYLSGFRHVLQWDTEAIAQMDADLSHDPAVLPRMFEALQSCEVVLGSRYVAGGSVDVRWPLWRRWLSRFGNLYARTILSLPLRDVTTGYRLWKKEALQKMPLERIQSNGYIFLVEMAYLAYRMGYRFSEVPIYFSERKWGKSKMSLGIQIEAAIRVWQVRIAYRDIQAHS</sequence>
<dbReference type="GO" id="GO:0016020">
    <property type="term" value="C:membrane"/>
    <property type="evidence" value="ECO:0007669"/>
    <property type="project" value="GOC"/>
</dbReference>
<evidence type="ECO:0000256" key="3">
    <source>
        <dbReference type="ARBA" id="ARBA00022679"/>
    </source>
</evidence>
<feature type="domain" description="Glycosyltransferase 2-like" evidence="4">
    <location>
        <begin position="6"/>
        <end position="169"/>
    </location>
</feature>
<evidence type="ECO:0000313" key="5">
    <source>
        <dbReference type="EMBL" id="BAL54375.1"/>
    </source>
</evidence>
<dbReference type="InterPro" id="IPR039528">
    <property type="entry name" value="DPM1-like"/>
</dbReference>
<name>H5SDY9_9CHLR</name>
<dbReference type="GO" id="GO:0009247">
    <property type="term" value="P:glycolipid biosynthetic process"/>
    <property type="evidence" value="ECO:0007669"/>
    <property type="project" value="TreeGrafter"/>
</dbReference>
<reference evidence="5" key="1">
    <citation type="journal article" date="2005" name="Environ. Microbiol.">
        <title>Genetic and functional properties of uncultivated thermophilic crenarchaeotes from a subsurface gold mine as revealed by analysis of genome fragments.</title>
        <authorList>
            <person name="Nunoura T."/>
            <person name="Hirayama H."/>
            <person name="Takami H."/>
            <person name="Oida H."/>
            <person name="Nishi S."/>
            <person name="Shimamura S."/>
            <person name="Suzuki Y."/>
            <person name="Inagaki F."/>
            <person name="Takai K."/>
            <person name="Nealson K.H."/>
            <person name="Horikoshi K."/>
        </authorList>
    </citation>
    <scope>NUCLEOTIDE SEQUENCE</scope>
</reference>